<dbReference type="InterPro" id="IPR015424">
    <property type="entry name" value="PyrdxlP-dep_Trfase"/>
</dbReference>
<keyword evidence="8" id="KW-0472">Membrane</keyword>
<evidence type="ECO:0000313" key="11">
    <source>
        <dbReference type="Proteomes" id="UP000236333"/>
    </source>
</evidence>
<protein>
    <submittedName>
        <fullName evidence="10">Cysteine desulfurase</fullName>
    </submittedName>
</protein>
<dbReference type="InterPro" id="IPR015422">
    <property type="entry name" value="PyrdxlP-dep_Trfase_small"/>
</dbReference>
<dbReference type="PANTHER" id="PTHR11601">
    <property type="entry name" value="CYSTEINE DESULFURYLASE FAMILY MEMBER"/>
    <property type="match status" value="1"/>
</dbReference>
<organism evidence="10 11">
    <name type="scientific">Tetrabaena socialis</name>
    <dbReference type="NCBI Taxonomy" id="47790"/>
    <lineage>
        <taxon>Eukaryota</taxon>
        <taxon>Viridiplantae</taxon>
        <taxon>Chlorophyta</taxon>
        <taxon>core chlorophytes</taxon>
        <taxon>Chlorophyceae</taxon>
        <taxon>CS clade</taxon>
        <taxon>Chlamydomonadales</taxon>
        <taxon>Tetrabaenaceae</taxon>
        <taxon>Tetrabaena</taxon>
    </lineage>
</organism>
<evidence type="ECO:0000256" key="1">
    <source>
        <dbReference type="ARBA" id="ARBA00001933"/>
    </source>
</evidence>
<keyword evidence="8" id="KW-1133">Transmembrane helix</keyword>
<reference evidence="10 11" key="1">
    <citation type="journal article" date="2017" name="Mol. Biol. Evol.">
        <title>The 4-celled Tetrabaena socialis nuclear genome reveals the essential components for genetic control of cell number at the origin of multicellularity in the volvocine lineage.</title>
        <authorList>
            <person name="Featherston J."/>
            <person name="Arakaki Y."/>
            <person name="Hanschen E.R."/>
            <person name="Ferris P.J."/>
            <person name="Michod R.E."/>
            <person name="Olson B.J.S.C."/>
            <person name="Nozaki H."/>
            <person name="Durand P.M."/>
        </authorList>
    </citation>
    <scope>NUCLEOTIDE SEQUENCE [LARGE SCALE GENOMIC DNA]</scope>
    <source>
        <strain evidence="10 11">NIES-571</strain>
    </source>
</reference>
<dbReference type="OrthoDB" id="10250117at2759"/>
<comment type="caution">
    <text evidence="10">The sequence shown here is derived from an EMBL/GenBank/DDBJ whole genome shotgun (WGS) entry which is preliminary data.</text>
</comment>
<evidence type="ECO:0000256" key="6">
    <source>
        <dbReference type="ARBA" id="ARBA00023004"/>
    </source>
</evidence>
<dbReference type="GO" id="GO:0016740">
    <property type="term" value="F:transferase activity"/>
    <property type="evidence" value="ECO:0007669"/>
    <property type="project" value="UniProtKB-KW"/>
</dbReference>
<accession>A0A2J8ADF5</accession>
<evidence type="ECO:0000256" key="3">
    <source>
        <dbReference type="ARBA" id="ARBA00022679"/>
    </source>
</evidence>
<keyword evidence="6" id="KW-0408">Iron</keyword>
<keyword evidence="5" id="KW-0663">Pyridoxal phosphate</keyword>
<dbReference type="Gene3D" id="3.40.640.10">
    <property type="entry name" value="Type I PLP-dependent aspartate aminotransferase-like (Major domain)"/>
    <property type="match status" value="1"/>
</dbReference>
<keyword evidence="8" id="KW-0812">Transmembrane</keyword>
<feature type="transmembrane region" description="Helical" evidence="8">
    <location>
        <begin position="12"/>
        <end position="30"/>
    </location>
</feature>
<dbReference type="Proteomes" id="UP000236333">
    <property type="component" value="Unassembled WGS sequence"/>
</dbReference>
<dbReference type="Gene3D" id="1.10.260.50">
    <property type="match status" value="1"/>
</dbReference>
<comment type="cofactor">
    <cofactor evidence="1">
        <name>pyridoxal 5'-phosphate</name>
        <dbReference type="ChEBI" id="CHEBI:597326"/>
    </cofactor>
</comment>
<dbReference type="GO" id="GO:0051536">
    <property type="term" value="F:iron-sulfur cluster binding"/>
    <property type="evidence" value="ECO:0007669"/>
    <property type="project" value="UniProtKB-KW"/>
</dbReference>
<dbReference type="GO" id="GO:0046872">
    <property type="term" value="F:metal ion binding"/>
    <property type="evidence" value="ECO:0007669"/>
    <property type="project" value="UniProtKB-KW"/>
</dbReference>
<dbReference type="Gene3D" id="3.90.1150.10">
    <property type="entry name" value="Aspartate Aminotransferase, domain 1"/>
    <property type="match status" value="1"/>
</dbReference>
<evidence type="ECO:0000259" key="9">
    <source>
        <dbReference type="Pfam" id="PF00266"/>
    </source>
</evidence>
<evidence type="ECO:0000256" key="2">
    <source>
        <dbReference type="ARBA" id="ARBA00006490"/>
    </source>
</evidence>
<sequence>MLSHVRTSPATMFIIIVIFGIVAFAVLAVCERPVNVMSRTWTTTYLDNNATTPCFDQVISCVANSTRAFYANPSSMHKAGQRSRAELERCRSVMRNLVKASNYGIVFTSGATESNNLAIRSIITDYITASGKLNATVITTPMEHPSVYETLKSLPAVRVHMLSVSPIGLLDLDELNDALKDETVAMVCVTMANSEIGTIQDVASIAQACRAAYVHCHLDMTQVFGRYNVSLNQLRADTVTMSAHKFHGPKGVGALFYTLTRPPPTPCTTGGKQEQGLRGGTENVPGVAGMALALQLCADGLARDGAAERMTRLLQGIKVGIQGIVPDVVFRGGVPDVDGYHGLYQTVSVVLPARASQLAAELSNLNVFVGVGGCACSKGQHSMTLEAIGASQEEMWRTMRISLGFMNTDRDVGRFLKCMRVAMARIEHVETHRLETRSE</sequence>
<dbReference type="PANTHER" id="PTHR11601:SF34">
    <property type="entry name" value="CYSTEINE DESULFURASE"/>
    <property type="match status" value="1"/>
</dbReference>
<dbReference type="SUPFAM" id="SSF53383">
    <property type="entry name" value="PLP-dependent transferases"/>
    <property type="match status" value="1"/>
</dbReference>
<dbReference type="PIRSF" id="PIRSF005572">
    <property type="entry name" value="NifS"/>
    <property type="match status" value="1"/>
</dbReference>
<keyword evidence="4" id="KW-0479">Metal-binding</keyword>
<evidence type="ECO:0000313" key="10">
    <source>
        <dbReference type="EMBL" id="PNH10546.1"/>
    </source>
</evidence>
<evidence type="ECO:0000256" key="5">
    <source>
        <dbReference type="ARBA" id="ARBA00022898"/>
    </source>
</evidence>
<dbReference type="Pfam" id="PF00266">
    <property type="entry name" value="Aminotran_5"/>
    <property type="match status" value="1"/>
</dbReference>
<name>A0A2J8ADF5_9CHLO</name>
<comment type="similarity">
    <text evidence="2">Belongs to the class-V pyridoxal-phosphate-dependent aminotransferase family. NifS/IscS subfamily.</text>
</comment>
<keyword evidence="11" id="KW-1185">Reference proteome</keyword>
<gene>
    <name evidence="10" type="ORF">TSOC_002724</name>
</gene>
<dbReference type="AlphaFoldDB" id="A0A2J8ADF5"/>
<evidence type="ECO:0000256" key="4">
    <source>
        <dbReference type="ARBA" id="ARBA00022723"/>
    </source>
</evidence>
<dbReference type="InterPro" id="IPR000192">
    <property type="entry name" value="Aminotrans_V_dom"/>
</dbReference>
<keyword evidence="3" id="KW-0808">Transferase</keyword>
<dbReference type="InterPro" id="IPR015421">
    <property type="entry name" value="PyrdxlP-dep_Trfase_major"/>
</dbReference>
<dbReference type="InterPro" id="IPR016454">
    <property type="entry name" value="Cysteine_dSase"/>
</dbReference>
<proteinExistence type="inferred from homology"/>
<keyword evidence="7" id="KW-0411">Iron-sulfur</keyword>
<evidence type="ECO:0000256" key="7">
    <source>
        <dbReference type="ARBA" id="ARBA00023014"/>
    </source>
</evidence>
<feature type="domain" description="Aminotransferase class V" evidence="9">
    <location>
        <begin position="44"/>
        <end position="415"/>
    </location>
</feature>
<evidence type="ECO:0000256" key="8">
    <source>
        <dbReference type="SAM" id="Phobius"/>
    </source>
</evidence>
<dbReference type="EMBL" id="PGGS01000053">
    <property type="protein sequence ID" value="PNH10546.1"/>
    <property type="molecule type" value="Genomic_DNA"/>
</dbReference>